<proteinExistence type="predicted"/>
<feature type="compositionally biased region" description="Pro residues" evidence="1">
    <location>
        <begin position="114"/>
        <end position="124"/>
    </location>
</feature>
<evidence type="ECO:0000313" key="3">
    <source>
        <dbReference type="Proteomes" id="UP000577891"/>
    </source>
</evidence>
<dbReference type="EMBL" id="JABEQE010000012">
    <property type="protein sequence ID" value="MBB2173220.1"/>
    <property type="molecule type" value="Genomic_DNA"/>
</dbReference>
<evidence type="ECO:0000313" key="2">
    <source>
        <dbReference type="EMBL" id="MBB2173220.1"/>
    </source>
</evidence>
<organism evidence="2 3">
    <name type="scientific">Gluconacetobacter asukensis</name>
    <dbReference type="NCBI Taxonomy" id="1017181"/>
    <lineage>
        <taxon>Bacteria</taxon>
        <taxon>Pseudomonadati</taxon>
        <taxon>Pseudomonadota</taxon>
        <taxon>Alphaproteobacteria</taxon>
        <taxon>Acetobacterales</taxon>
        <taxon>Acetobacteraceae</taxon>
        <taxon>Gluconacetobacter</taxon>
    </lineage>
</organism>
<comment type="caution">
    <text evidence="2">The sequence shown here is derived from an EMBL/GenBank/DDBJ whole genome shotgun (WGS) entry which is preliminary data.</text>
</comment>
<name>A0A7W4P400_9PROT</name>
<dbReference type="Proteomes" id="UP000577891">
    <property type="component" value="Unassembled WGS sequence"/>
</dbReference>
<feature type="region of interest" description="Disordered" evidence="1">
    <location>
        <begin position="25"/>
        <end position="133"/>
    </location>
</feature>
<gene>
    <name evidence="2" type="ORF">HLH35_14005</name>
</gene>
<accession>A0A7W4P400</accession>
<sequence>MTIGPRAAPSPAGYFHDYRRDPALLNALAAGQTPHHPRAAEPQPATAPTDQTDGTGTTAPAQMKMLSLVADTGNDNDDDDDAGTINIPGDNGDVTVIGTPPSSDDGDGISSPDPTTPDTPPPDTSPSDTGPEHIVVHGVPVTVVHGVEYLTGASGGVATYETASGAHVPIKLADIDKDIQKDTNDLLGHSTTEADYTTAYQQFAAGQSPDQVRSTIAHSTEAGNAIKALYPQLLGRSATSDEVATYKKALVSGQTLAQVRSTLAHSTEAGDAVKALYPLILGRKATSDEVATYKKAMVSGQTLNDVTVALSQSDEAKSQVTSFLNNAVGEVSDDLVHAGQTMLQGITQAYQTVENYTSSQLQAAAKGFHASWASSTNPLASMLPTTTEGWIGLAATIALLPVAAPEEAVAGAAIKLGGADLLEAGFQIVESRLPYTLEEGQSVWDLDPIYRGVAIEQKLSKTEYSSAEGWYHIGSSNGGYFPLIDFQKGNTLVSLKSVNTTGSTWLSRMENIIKELDARRGKVNGVPADMVLDIRVQPGGVEAAEPLIEYGERNKVTVTVEAHP</sequence>
<feature type="compositionally biased region" description="Polar residues" evidence="1">
    <location>
        <begin position="46"/>
        <end position="60"/>
    </location>
</feature>
<dbReference type="RefSeq" id="WP_182979716.1">
    <property type="nucleotide sequence ID" value="NZ_BAABGB010000026.1"/>
</dbReference>
<keyword evidence="3" id="KW-1185">Reference proteome</keyword>
<feature type="compositionally biased region" description="Low complexity" evidence="1">
    <location>
        <begin position="97"/>
        <end position="113"/>
    </location>
</feature>
<dbReference type="AlphaFoldDB" id="A0A7W4P400"/>
<reference evidence="2 3" key="1">
    <citation type="submission" date="2020-04" db="EMBL/GenBank/DDBJ databases">
        <title>Description of novel Gluconacetobacter.</title>
        <authorList>
            <person name="Sombolestani A."/>
        </authorList>
    </citation>
    <scope>NUCLEOTIDE SEQUENCE [LARGE SCALE GENOMIC DNA]</scope>
    <source>
        <strain evidence="2 3">LMG 27724</strain>
    </source>
</reference>
<evidence type="ECO:0000256" key="1">
    <source>
        <dbReference type="SAM" id="MobiDB-lite"/>
    </source>
</evidence>
<protein>
    <submittedName>
        <fullName evidence="2">DUF4214 domain-containing protein</fullName>
    </submittedName>
</protein>